<sequence length="207" mass="22272">MESEQTPAAPRFPLVNPSALTAAQQPVHDHVTSVSKDAFGENPPFAWADDEGALIGPFTIMLYAPSTGTEFFDHAIKVGTDKRLPIRVKELAILAVGGHFEAAYEKYAHARLARLIGLSDQQIADALAGREPVDLADAEIAAYRLSLAMVSGKGPVSEKIWSQVREHFGQEESAVLVFLISSYTYIAMVLNAGAVSEGFDSRGVTVD</sequence>
<evidence type="ECO:0000259" key="1">
    <source>
        <dbReference type="Pfam" id="PF02627"/>
    </source>
</evidence>
<dbReference type="SUPFAM" id="SSF69118">
    <property type="entry name" value="AhpD-like"/>
    <property type="match status" value="1"/>
</dbReference>
<accession>A0A9P4U9W7</accession>
<dbReference type="Pfam" id="PF02627">
    <property type="entry name" value="CMD"/>
    <property type="match status" value="1"/>
</dbReference>
<organism evidence="2 3">
    <name type="scientific">Karstenula rhodostoma CBS 690.94</name>
    <dbReference type="NCBI Taxonomy" id="1392251"/>
    <lineage>
        <taxon>Eukaryota</taxon>
        <taxon>Fungi</taxon>
        <taxon>Dikarya</taxon>
        <taxon>Ascomycota</taxon>
        <taxon>Pezizomycotina</taxon>
        <taxon>Dothideomycetes</taxon>
        <taxon>Pleosporomycetidae</taxon>
        <taxon>Pleosporales</taxon>
        <taxon>Massarineae</taxon>
        <taxon>Didymosphaeriaceae</taxon>
        <taxon>Karstenula</taxon>
    </lineage>
</organism>
<evidence type="ECO:0000313" key="2">
    <source>
        <dbReference type="EMBL" id="KAF2442431.1"/>
    </source>
</evidence>
<comment type="caution">
    <text evidence="2">The sequence shown here is derived from an EMBL/GenBank/DDBJ whole genome shotgun (WGS) entry which is preliminary data.</text>
</comment>
<dbReference type="InterPro" id="IPR003779">
    <property type="entry name" value="CMD-like"/>
</dbReference>
<reference evidence="2" key="1">
    <citation type="journal article" date="2020" name="Stud. Mycol.">
        <title>101 Dothideomycetes genomes: a test case for predicting lifestyles and emergence of pathogens.</title>
        <authorList>
            <person name="Haridas S."/>
            <person name="Albert R."/>
            <person name="Binder M."/>
            <person name="Bloem J."/>
            <person name="Labutti K."/>
            <person name="Salamov A."/>
            <person name="Andreopoulos B."/>
            <person name="Baker S."/>
            <person name="Barry K."/>
            <person name="Bills G."/>
            <person name="Bluhm B."/>
            <person name="Cannon C."/>
            <person name="Castanera R."/>
            <person name="Culley D."/>
            <person name="Daum C."/>
            <person name="Ezra D."/>
            <person name="Gonzalez J."/>
            <person name="Henrissat B."/>
            <person name="Kuo A."/>
            <person name="Liang C."/>
            <person name="Lipzen A."/>
            <person name="Lutzoni F."/>
            <person name="Magnuson J."/>
            <person name="Mondo S."/>
            <person name="Nolan M."/>
            <person name="Ohm R."/>
            <person name="Pangilinan J."/>
            <person name="Park H.-J."/>
            <person name="Ramirez L."/>
            <person name="Alfaro M."/>
            <person name="Sun H."/>
            <person name="Tritt A."/>
            <person name="Yoshinaga Y."/>
            <person name="Zwiers L.-H."/>
            <person name="Turgeon B."/>
            <person name="Goodwin S."/>
            <person name="Spatafora J."/>
            <person name="Crous P."/>
            <person name="Grigoriev I."/>
        </authorList>
    </citation>
    <scope>NUCLEOTIDE SEQUENCE</scope>
    <source>
        <strain evidence="2">CBS 690.94</strain>
    </source>
</reference>
<feature type="domain" description="Carboxymuconolactone decarboxylase-like" evidence="1">
    <location>
        <begin position="77"/>
        <end position="144"/>
    </location>
</feature>
<dbReference type="EMBL" id="MU001504">
    <property type="protein sequence ID" value="KAF2442431.1"/>
    <property type="molecule type" value="Genomic_DNA"/>
</dbReference>
<dbReference type="GO" id="GO:0051920">
    <property type="term" value="F:peroxiredoxin activity"/>
    <property type="evidence" value="ECO:0007669"/>
    <property type="project" value="InterPro"/>
</dbReference>
<dbReference type="PANTHER" id="PTHR34846">
    <property type="entry name" value="4-CARBOXYMUCONOLACTONE DECARBOXYLASE FAMILY PROTEIN (AFU_ORTHOLOGUE AFUA_6G11590)"/>
    <property type="match status" value="1"/>
</dbReference>
<protein>
    <recommendedName>
        <fullName evidence="1">Carboxymuconolactone decarboxylase-like domain-containing protein</fullName>
    </recommendedName>
</protein>
<evidence type="ECO:0000313" key="3">
    <source>
        <dbReference type="Proteomes" id="UP000799764"/>
    </source>
</evidence>
<proteinExistence type="predicted"/>
<dbReference type="Proteomes" id="UP000799764">
    <property type="component" value="Unassembled WGS sequence"/>
</dbReference>
<dbReference type="OrthoDB" id="2567457at2759"/>
<dbReference type="AlphaFoldDB" id="A0A9P4U9W7"/>
<dbReference type="Gene3D" id="1.20.1290.10">
    <property type="entry name" value="AhpD-like"/>
    <property type="match status" value="1"/>
</dbReference>
<name>A0A9P4U9W7_9PLEO</name>
<keyword evidence="3" id="KW-1185">Reference proteome</keyword>
<gene>
    <name evidence="2" type="ORF">P171DRAFT_67181</name>
</gene>
<dbReference type="PANTHER" id="PTHR34846:SF11">
    <property type="entry name" value="4-CARBOXYMUCONOLACTONE DECARBOXYLASE FAMILY PROTEIN (AFU_ORTHOLOGUE AFUA_6G11590)"/>
    <property type="match status" value="1"/>
</dbReference>
<dbReference type="InterPro" id="IPR029032">
    <property type="entry name" value="AhpD-like"/>
</dbReference>